<dbReference type="PANTHER" id="PTHR24329">
    <property type="entry name" value="HOMEOBOX PROTEIN ARISTALESS"/>
    <property type="match status" value="1"/>
</dbReference>
<evidence type="ECO:0000256" key="2">
    <source>
        <dbReference type="PROSITE-ProRule" id="PRU00108"/>
    </source>
</evidence>
<evidence type="ECO:0000313" key="6">
    <source>
        <dbReference type="EMBL" id="KAK2154810.1"/>
    </source>
</evidence>
<organism evidence="6 7">
    <name type="scientific">Paralvinella palmiformis</name>
    <dbReference type="NCBI Taxonomy" id="53620"/>
    <lineage>
        <taxon>Eukaryota</taxon>
        <taxon>Metazoa</taxon>
        <taxon>Spiralia</taxon>
        <taxon>Lophotrochozoa</taxon>
        <taxon>Annelida</taxon>
        <taxon>Polychaeta</taxon>
        <taxon>Sedentaria</taxon>
        <taxon>Canalipalpata</taxon>
        <taxon>Terebellida</taxon>
        <taxon>Terebelliformia</taxon>
        <taxon>Alvinellidae</taxon>
        <taxon>Paralvinella</taxon>
    </lineage>
</organism>
<dbReference type="GO" id="GO:0005634">
    <property type="term" value="C:nucleus"/>
    <property type="evidence" value="ECO:0007669"/>
    <property type="project" value="UniProtKB-SubCell"/>
</dbReference>
<feature type="region of interest" description="Disordered" evidence="4">
    <location>
        <begin position="191"/>
        <end position="231"/>
    </location>
</feature>
<dbReference type="PROSITE" id="PS50071">
    <property type="entry name" value="HOMEOBOX_2"/>
    <property type="match status" value="1"/>
</dbReference>
<keyword evidence="2 3" id="KW-0371">Homeobox</keyword>
<comment type="caution">
    <text evidence="6">The sequence shown here is derived from an EMBL/GenBank/DDBJ whole genome shotgun (WGS) entry which is preliminary data.</text>
</comment>
<dbReference type="InterPro" id="IPR009057">
    <property type="entry name" value="Homeodomain-like_sf"/>
</dbReference>
<sequence>MKTSDEHGSSLLRRPGGTQGTSKDNCIFAISNLIGPKHVYTFMETPKLPQSISVSSHVDLPTSRQHLDRRQNFPHVQNAQPQRGSRNGTDPSEQKDKDHGDGARNEWCSPGQRSDTGGESHTLRENVMVNESHINRPQNILDPNKFARVRAHREMSLGAGITEDVRRNWTEHQQNGDVLIGSDVKRTASIAANEPRSGEALKGNQPNPVRNEDAASTTDKDERKRKTRNRTTFTAYQLDEMEKLFETAPYPDVFAREELAMKIGLCESRVQVKNEMRVSLI</sequence>
<feature type="region of interest" description="Disordered" evidence="4">
    <location>
        <begin position="1"/>
        <end position="23"/>
    </location>
</feature>
<dbReference type="PANTHER" id="PTHR24329:SF543">
    <property type="entry name" value="FI01017P-RELATED"/>
    <property type="match status" value="1"/>
</dbReference>
<dbReference type="AlphaFoldDB" id="A0AAD9N2Z3"/>
<dbReference type="InterPro" id="IPR001356">
    <property type="entry name" value="HD"/>
</dbReference>
<protein>
    <recommendedName>
        <fullName evidence="5">Homeobox domain-containing protein</fullName>
    </recommendedName>
</protein>
<dbReference type="SMART" id="SM00389">
    <property type="entry name" value="HOX"/>
    <property type="match status" value="1"/>
</dbReference>
<feature type="DNA-binding region" description="Homeobox" evidence="2">
    <location>
        <begin position="226"/>
        <end position="273"/>
    </location>
</feature>
<dbReference type="SUPFAM" id="SSF46689">
    <property type="entry name" value="Homeodomain-like"/>
    <property type="match status" value="1"/>
</dbReference>
<evidence type="ECO:0000256" key="1">
    <source>
        <dbReference type="ARBA" id="ARBA00004123"/>
    </source>
</evidence>
<dbReference type="EMBL" id="JAODUP010000256">
    <property type="protein sequence ID" value="KAK2154810.1"/>
    <property type="molecule type" value="Genomic_DNA"/>
</dbReference>
<name>A0AAD9N2Z3_9ANNE</name>
<feature type="compositionally biased region" description="Basic and acidic residues" evidence="4">
    <location>
        <begin position="92"/>
        <end position="104"/>
    </location>
</feature>
<dbReference type="GO" id="GO:0000981">
    <property type="term" value="F:DNA-binding transcription factor activity, RNA polymerase II-specific"/>
    <property type="evidence" value="ECO:0007669"/>
    <property type="project" value="TreeGrafter"/>
</dbReference>
<evidence type="ECO:0000256" key="4">
    <source>
        <dbReference type="SAM" id="MobiDB-lite"/>
    </source>
</evidence>
<reference evidence="6" key="1">
    <citation type="journal article" date="2023" name="Mol. Biol. Evol.">
        <title>Third-Generation Sequencing Reveals the Adaptive Role of the Epigenome in Three Deep-Sea Polychaetes.</title>
        <authorList>
            <person name="Perez M."/>
            <person name="Aroh O."/>
            <person name="Sun Y."/>
            <person name="Lan Y."/>
            <person name="Juniper S.K."/>
            <person name="Young C.R."/>
            <person name="Angers B."/>
            <person name="Qian P.Y."/>
        </authorList>
    </citation>
    <scope>NUCLEOTIDE SEQUENCE</scope>
    <source>
        <strain evidence="6">P08H-3</strain>
    </source>
</reference>
<feature type="compositionally biased region" description="Polar residues" evidence="4">
    <location>
        <begin position="74"/>
        <end position="91"/>
    </location>
</feature>
<dbReference type="GO" id="GO:0000977">
    <property type="term" value="F:RNA polymerase II transcription regulatory region sequence-specific DNA binding"/>
    <property type="evidence" value="ECO:0007669"/>
    <property type="project" value="TreeGrafter"/>
</dbReference>
<accession>A0AAD9N2Z3</accession>
<dbReference type="InterPro" id="IPR050649">
    <property type="entry name" value="Paired_Homeobox_TFs"/>
</dbReference>
<evidence type="ECO:0000256" key="3">
    <source>
        <dbReference type="RuleBase" id="RU000682"/>
    </source>
</evidence>
<keyword evidence="7" id="KW-1185">Reference proteome</keyword>
<evidence type="ECO:0000313" key="7">
    <source>
        <dbReference type="Proteomes" id="UP001208570"/>
    </source>
</evidence>
<dbReference type="Proteomes" id="UP001208570">
    <property type="component" value="Unassembled WGS sequence"/>
</dbReference>
<keyword evidence="2 3" id="KW-0238">DNA-binding</keyword>
<dbReference type="Pfam" id="PF00046">
    <property type="entry name" value="Homeodomain"/>
    <property type="match status" value="1"/>
</dbReference>
<evidence type="ECO:0000259" key="5">
    <source>
        <dbReference type="PROSITE" id="PS50071"/>
    </source>
</evidence>
<dbReference type="Gene3D" id="1.10.10.60">
    <property type="entry name" value="Homeodomain-like"/>
    <property type="match status" value="1"/>
</dbReference>
<keyword evidence="2 3" id="KW-0539">Nucleus</keyword>
<proteinExistence type="predicted"/>
<dbReference type="CDD" id="cd00086">
    <property type="entry name" value="homeodomain"/>
    <property type="match status" value="1"/>
</dbReference>
<comment type="subcellular location">
    <subcellularLocation>
        <location evidence="1 2 3">Nucleus</location>
    </subcellularLocation>
</comment>
<feature type="compositionally biased region" description="Basic and acidic residues" evidence="4">
    <location>
        <begin position="210"/>
        <end position="224"/>
    </location>
</feature>
<feature type="domain" description="Homeobox" evidence="5">
    <location>
        <begin position="224"/>
        <end position="272"/>
    </location>
</feature>
<gene>
    <name evidence="6" type="ORF">LSH36_256g00035</name>
</gene>
<feature type="region of interest" description="Disordered" evidence="4">
    <location>
        <begin position="54"/>
        <end position="120"/>
    </location>
</feature>